<keyword evidence="3" id="KW-1185">Reference proteome</keyword>
<evidence type="ECO:0000256" key="1">
    <source>
        <dbReference type="SAM" id="Phobius"/>
    </source>
</evidence>
<sequence>MEPDPQREHGLEAERQWSPYDEMAANEEAEYRRGRRRRWLLGLGAIALVMLVVLGVAGYVLYDRASRTDRSTPVVVVFQYVNAVFDERDLDHARLFECDSGDPGKPLQELLTSLEELERRFDILVTVSATDFRSDIRGSSAIVGASLLIDVPEADGEPSRSRERWVFDLQDDDGWRICGTRRE</sequence>
<dbReference type="RefSeq" id="WP_203934445.1">
    <property type="nucleotide sequence ID" value="NZ_BOPH01000142.1"/>
</dbReference>
<feature type="transmembrane region" description="Helical" evidence="1">
    <location>
        <begin position="39"/>
        <end position="62"/>
    </location>
</feature>
<dbReference type="EMBL" id="BOPH01000142">
    <property type="protein sequence ID" value="GIJ74653.1"/>
    <property type="molecule type" value="Genomic_DNA"/>
</dbReference>
<name>A0A8J4EHE8_9ACTN</name>
<reference evidence="2" key="1">
    <citation type="submission" date="2021-01" db="EMBL/GenBank/DDBJ databases">
        <title>Whole genome shotgun sequence of Virgisporangium ochraceum NBRC 16418.</title>
        <authorList>
            <person name="Komaki H."/>
            <person name="Tamura T."/>
        </authorList>
    </citation>
    <scope>NUCLEOTIDE SEQUENCE</scope>
    <source>
        <strain evidence="2">NBRC 16418</strain>
    </source>
</reference>
<keyword evidence="1" id="KW-1133">Transmembrane helix</keyword>
<evidence type="ECO:0000313" key="2">
    <source>
        <dbReference type="EMBL" id="GIJ74653.1"/>
    </source>
</evidence>
<keyword evidence="1" id="KW-0812">Transmembrane</keyword>
<accession>A0A8J4EHE8</accession>
<gene>
    <name evidence="2" type="ORF">Voc01_095700</name>
</gene>
<comment type="caution">
    <text evidence="2">The sequence shown here is derived from an EMBL/GenBank/DDBJ whole genome shotgun (WGS) entry which is preliminary data.</text>
</comment>
<keyword evidence="1" id="KW-0472">Membrane</keyword>
<evidence type="ECO:0000313" key="3">
    <source>
        <dbReference type="Proteomes" id="UP000635606"/>
    </source>
</evidence>
<dbReference type="AlphaFoldDB" id="A0A8J4EHE8"/>
<proteinExistence type="predicted"/>
<protein>
    <submittedName>
        <fullName evidence="2">Uncharacterized protein</fullName>
    </submittedName>
</protein>
<dbReference type="Proteomes" id="UP000635606">
    <property type="component" value="Unassembled WGS sequence"/>
</dbReference>
<organism evidence="2 3">
    <name type="scientific">Virgisporangium ochraceum</name>
    <dbReference type="NCBI Taxonomy" id="65505"/>
    <lineage>
        <taxon>Bacteria</taxon>
        <taxon>Bacillati</taxon>
        <taxon>Actinomycetota</taxon>
        <taxon>Actinomycetes</taxon>
        <taxon>Micromonosporales</taxon>
        <taxon>Micromonosporaceae</taxon>
        <taxon>Virgisporangium</taxon>
    </lineage>
</organism>